<proteinExistence type="inferred from homology"/>
<dbReference type="Proteomes" id="UP000785200">
    <property type="component" value="Unassembled WGS sequence"/>
</dbReference>
<dbReference type="GO" id="GO:0016491">
    <property type="term" value="F:oxidoreductase activity"/>
    <property type="evidence" value="ECO:0007669"/>
    <property type="project" value="UniProtKB-KW"/>
</dbReference>
<dbReference type="AlphaFoldDB" id="A0A9P6VK49"/>
<keyword evidence="3" id="KW-0560">Oxidoreductase</keyword>
<dbReference type="EMBL" id="VNKQ01000008">
    <property type="protein sequence ID" value="KAG0649117.1"/>
    <property type="molecule type" value="Genomic_DNA"/>
</dbReference>
<dbReference type="InterPro" id="IPR052178">
    <property type="entry name" value="Sec_Metab_Biosynth_SDR"/>
</dbReference>
<dbReference type="PRINTS" id="PR00081">
    <property type="entry name" value="GDHRDH"/>
</dbReference>
<evidence type="ECO:0000313" key="5">
    <source>
        <dbReference type="Proteomes" id="UP000785200"/>
    </source>
</evidence>
<sequence>MASPPLVALITAGSAGLGAATAKLFATSGMRVVVNYASNASRAEQVVQELEKLSPIPKQAGTKNFTSIRADLSKKDDVIRLVDETTAEMGRLDVLFSNGGWTMFRNFQDLDDNMNEDDWDRCFTMNVKSHLWLMHAARKWLDESEGVFITTASMAGVKPSGSSLPYSVTKAAQIHLVKGLATIASPRVRVNSVSPGLLLTDWGLQFPEAKREAYKARTQLKKIPSVEDVAEQVLCFVKSRTVTGVNAIIDAGVSL</sequence>
<dbReference type="SUPFAM" id="SSF51735">
    <property type="entry name" value="NAD(P)-binding Rossmann-fold domains"/>
    <property type="match status" value="1"/>
</dbReference>
<dbReference type="InterPro" id="IPR036291">
    <property type="entry name" value="NAD(P)-bd_dom_sf"/>
</dbReference>
<comment type="caution">
    <text evidence="4">The sequence shown here is derived from an EMBL/GenBank/DDBJ whole genome shotgun (WGS) entry which is preliminary data.</text>
</comment>
<evidence type="ECO:0000256" key="3">
    <source>
        <dbReference type="ARBA" id="ARBA00023002"/>
    </source>
</evidence>
<dbReference type="PANTHER" id="PTHR43618">
    <property type="entry name" value="7-ALPHA-HYDROXYSTEROID DEHYDROGENASE"/>
    <property type="match status" value="1"/>
</dbReference>
<reference evidence="4" key="1">
    <citation type="submission" date="2019-07" db="EMBL/GenBank/DDBJ databases">
        <title>Hyphodiscus hymeniophilus genome sequencing and assembly.</title>
        <authorList>
            <person name="Kramer G."/>
            <person name="Nodwell J."/>
        </authorList>
    </citation>
    <scope>NUCLEOTIDE SEQUENCE</scope>
    <source>
        <strain evidence="4">ATCC 34498</strain>
    </source>
</reference>
<keyword evidence="2" id="KW-0521">NADP</keyword>
<accession>A0A9P6VK49</accession>
<dbReference type="PANTHER" id="PTHR43618:SF13">
    <property type="entry name" value="CHAIN DEHYDROGENASE, PUTATIVE (AFU_ORTHOLOGUE AFUA_1G17650)-RELATED"/>
    <property type="match status" value="1"/>
</dbReference>
<dbReference type="CDD" id="cd05233">
    <property type="entry name" value="SDR_c"/>
    <property type="match status" value="1"/>
</dbReference>
<evidence type="ECO:0000256" key="2">
    <source>
        <dbReference type="ARBA" id="ARBA00022857"/>
    </source>
</evidence>
<organism evidence="4 5">
    <name type="scientific">Hyphodiscus hymeniophilus</name>
    <dbReference type="NCBI Taxonomy" id="353542"/>
    <lineage>
        <taxon>Eukaryota</taxon>
        <taxon>Fungi</taxon>
        <taxon>Dikarya</taxon>
        <taxon>Ascomycota</taxon>
        <taxon>Pezizomycotina</taxon>
        <taxon>Leotiomycetes</taxon>
        <taxon>Helotiales</taxon>
        <taxon>Hyphodiscaceae</taxon>
        <taxon>Hyphodiscus</taxon>
    </lineage>
</organism>
<dbReference type="Pfam" id="PF00106">
    <property type="entry name" value="adh_short"/>
    <property type="match status" value="1"/>
</dbReference>
<gene>
    <name evidence="4" type="ORF">D0Z07_4166</name>
</gene>
<dbReference type="Gene3D" id="3.40.50.720">
    <property type="entry name" value="NAD(P)-binding Rossmann-like Domain"/>
    <property type="match status" value="1"/>
</dbReference>
<dbReference type="InterPro" id="IPR002347">
    <property type="entry name" value="SDR_fam"/>
</dbReference>
<evidence type="ECO:0000313" key="4">
    <source>
        <dbReference type="EMBL" id="KAG0649117.1"/>
    </source>
</evidence>
<comment type="similarity">
    <text evidence="1">Belongs to the short-chain dehydrogenases/reductases (SDR) family.</text>
</comment>
<name>A0A9P6VK49_9HELO</name>
<keyword evidence="5" id="KW-1185">Reference proteome</keyword>
<evidence type="ECO:0000256" key="1">
    <source>
        <dbReference type="ARBA" id="ARBA00006484"/>
    </source>
</evidence>
<protein>
    <submittedName>
        <fullName evidence="4">Granaticin polyketide synthase ketoacyl reductase 2</fullName>
    </submittedName>
</protein>
<dbReference type="OrthoDB" id="37659at2759"/>